<name>A0A9W3BY11_RAPSA</name>
<dbReference type="NCBIfam" id="TIGR01640">
    <property type="entry name" value="F_box_assoc_1"/>
    <property type="match status" value="1"/>
</dbReference>
<dbReference type="InterPro" id="IPR036047">
    <property type="entry name" value="F-box-like_dom_sf"/>
</dbReference>
<keyword evidence="2" id="KW-1185">Reference proteome</keyword>
<evidence type="ECO:0000313" key="3">
    <source>
        <dbReference type="RefSeq" id="XP_056844120.1"/>
    </source>
</evidence>
<dbReference type="InterPro" id="IPR050796">
    <property type="entry name" value="SCF_F-box_component"/>
</dbReference>
<dbReference type="PANTHER" id="PTHR31672:SF13">
    <property type="entry name" value="F-BOX PROTEIN CPR30-LIKE"/>
    <property type="match status" value="1"/>
</dbReference>
<feature type="domain" description="F-box" evidence="1">
    <location>
        <begin position="3"/>
        <end position="40"/>
    </location>
</feature>
<dbReference type="InterPro" id="IPR011043">
    <property type="entry name" value="Gal_Oxase/kelch_b-propeller"/>
</dbReference>
<dbReference type="Pfam" id="PF00646">
    <property type="entry name" value="F-box"/>
    <property type="match status" value="1"/>
</dbReference>
<dbReference type="GeneID" id="108808480"/>
<dbReference type="AlphaFoldDB" id="A0A9W3BY11"/>
<dbReference type="SUPFAM" id="SSF50965">
    <property type="entry name" value="Galactose oxidase, central domain"/>
    <property type="match status" value="1"/>
</dbReference>
<evidence type="ECO:0000313" key="2">
    <source>
        <dbReference type="Proteomes" id="UP000504610"/>
    </source>
</evidence>
<sequence>MDGLPRDLLDKILFRVDLRSLSMMRCTHRTLETHINDPYFESEYSSRVGSDLLHISAYGSCYLSYNPNGDSRSLKIKDTLRDSHILASCSGLLLLVIDNLLCVLNPLTKKFQFFTQSRFMRFTPGVLCSENKRHIGFAVDQVDRTTQSFKVVHMIDMGRTYKFEINGGHSWRRLETTLTCDSSLMKPPVYVDGSLHWLRNDGSIVTFSLETEEARLIPVKFPPGLTLKTLFAAGDNGITLISATEEVIYFYALKNILSDQRPKWVLVKQIHNGVMDKKKIYYWNVVAYNGKCLVLSECSRDLNRVVHVYHLSANKWVNMGSVPGWCDANQDFFQFTRSVFSVVGQEKISAWGNRWISSLSSIIELIDGSSSEKVGNHLRKRSAEHNFLYEQSTNRKRRVV</sequence>
<evidence type="ECO:0000259" key="1">
    <source>
        <dbReference type="Pfam" id="PF00646"/>
    </source>
</evidence>
<accession>A0A9W3BY11</accession>
<dbReference type="InterPro" id="IPR017451">
    <property type="entry name" value="F-box-assoc_interact_dom"/>
</dbReference>
<dbReference type="Proteomes" id="UP000504610">
    <property type="component" value="Chromosome 6"/>
</dbReference>
<organism evidence="2 3">
    <name type="scientific">Raphanus sativus</name>
    <name type="common">Radish</name>
    <name type="synonym">Raphanus raphanistrum var. sativus</name>
    <dbReference type="NCBI Taxonomy" id="3726"/>
    <lineage>
        <taxon>Eukaryota</taxon>
        <taxon>Viridiplantae</taxon>
        <taxon>Streptophyta</taxon>
        <taxon>Embryophyta</taxon>
        <taxon>Tracheophyta</taxon>
        <taxon>Spermatophyta</taxon>
        <taxon>Magnoliopsida</taxon>
        <taxon>eudicotyledons</taxon>
        <taxon>Gunneridae</taxon>
        <taxon>Pentapetalae</taxon>
        <taxon>rosids</taxon>
        <taxon>malvids</taxon>
        <taxon>Brassicales</taxon>
        <taxon>Brassicaceae</taxon>
        <taxon>Brassiceae</taxon>
        <taxon>Raphanus</taxon>
    </lineage>
</organism>
<proteinExistence type="predicted"/>
<dbReference type="RefSeq" id="XP_056844120.1">
    <property type="nucleotide sequence ID" value="XM_056988140.1"/>
</dbReference>
<dbReference type="KEGG" id="rsz:108808480"/>
<dbReference type="InterPro" id="IPR001810">
    <property type="entry name" value="F-box_dom"/>
</dbReference>
<gene>
    <name evidence="3" type="primary">LOC108808480</name>
</gene>
<reference evidence="2" key="1">
    <citation type="journal article" date="2019" name="Database">
        <title>The radish genome database (RadishGD): an integrated information resource for radish genomics.</title>
        <authorList>
            <person name="Yu H.J."/>
            <person name="Baek S."/>
            <person name="Lee Y.J."/>
            <person name="Cho A."/>
            <person name="Mun J.H."/>
        </authorList>
    </citation>
    <scope>NUCLEOTIDE SEQUENCE [LARGE SCALE GENOMIC DNA]</scope>
    <source>
        <strain evidence="2">cv. WK10039</strain>
    </source>
</reference>
<dbReference type="SUPFAM" id="SSF81383">
    <property type="entry name" value="F-box domain"/>
    <property type="match status" value="1"/>
</dbReference>
<dbReference type="PANTHER" id="PTHR31672">
    <property type="entry name" value="BNACNNG10540D PROTEIN"/>
    <property type="match status" value="1"/>
</dbReference>
<dbReference type="OrthoDB" id="1089231at2759"/>
<protein>
    <submittedName>
        <fullName evidence="3">F-box protein At1g57580</fullName>
    </submittedName>
</protein>
<reference evidence="3" key="2">
    <citation type="submission" date="2025-08" db="UniProtKB">
        <authorList>
            <consortium name="RefSeq"/>
        </authorList>
    </citation>
    <scope>IDENTIFICATION</scope>
    <source>
        <tissue evidence="3">Leaf</tissue>
    </source>
</reference>